<gene>
    <name evidence="2 3" type="primary">LOC101848340</name>
</gene>
<dbReference type="RefSeq" id="XP_035824672.1">
    <property type="nucleotide sequence ID" value="XM_035968779.1"/>
</dbReference>
<evidence type="ECO:0000313" key="1">
    <source>
        <dbReference type="Proteomes" id="UP000694888"/>
    </source>
</evidence>
<proteinExistence type="predicted"/>
<evidence type="ECO:0000313" key="3">
    <source>
        <dbReference type="RefSeq" id="XP_035824672.1"/>
    </source>
</evidence>
<organism evidence="1 2">
    <name type="scientific">Aplysia californica</name>
    <name type="common">California sea hare</name>
    <dbReference type="NCBI Taxonomy" id="6500"/>
    <lineage>
        <taxon>Eukaryota</taxon>
        <taxon>Metazoa</taxon>
        <taxon>Spiralia</taxon>
        <taxon>Lophotrochozoa</taxon>
        <taxon>Mollusca</taxon>
        <taxon>Gastropoda</taxon>
        <taxon>Heterobranchia</taxon>
        <taxon>Euthyneura</taxon>
        <taxon>Tectipleura</taxon>
        <taxon>Aplysiida</taxon>
        <taxon>Aplysioidea</taxon>
        <taxon>Aplysiidae</taxon>
        <taxon>Aplysia</taxon>
    </lineage>
</organism>
<dbReference type="GeneID" id="101848340"/>
<evidence type="ECO:0000313" key="2">
    <source>
        <dbReference type="RefSeq" id="XP_005094509.1"/>
    </source>
</evidence>
<dbReference type="Proteomes" id="UP000694888">
    <property type="component" value="Unplaced"/>
</dbReference>
<keyword evidence="1" id="KW-1185">Reference proteome</keyword>
<sequence length="122" mass="14075">MANLPEEHKNDSNCLDRVIKVQVQDAEKPKDFYINYFDAPGIRTGNFKEDTMLLDGLKKYVYIEFEESKGARDMCLKNHDVKDNIVSVCMATGKEQAFYYNVISVHGLDFSDNENLRLTKDI</sequence>
<protein>
    <submittedName>
        <fullName evidence="2 3">Uncharacterized protein LOC101848340</fullName>
    </submittedName>
</protein>
<dbReference type="RefSeq" id="XP_005094509.1">
    <property type="nucleotide sequence ID" value="XM_005094452.3"/>
</dbReference>
<reference evidence="2 3" key="1">
    <citation type="submission" date="2025-05" db="UniProtKB">
        <authorList>
            <consortium name="RefSeq"/>
        </authorList>
    </citation>
    <scope>IDENTIFICATION</scope>
</reference>
<name>A0ABM0JIM9_APLCA</name>
<accession>A0ABM0JIM9</accession>